<protein>
    <submittedName>
        <fullName evidence="2">Uncharacterized protein</fullName>
    </submittedName>
</protein>
<organism evidence="2 3">
    <name type="scientific">Tulasnella calospora MUT 4182</name>
    <dbReference type="NCBI Taxonomy" id="1051891"/>
    <lineage>
        <taxon>Eukaryota</taxon>
        <taxon>Fungi</taxon>
        <taxon>Dikarya</taxon>
        <taxon>Basidiomycota</taxon>
        <taxon>Agaricomycotina</taxon>
        <taxon>Agaricomycetes</taxon>
        <taxon>Cantharellales</taxon>
        <taxon>Tulasnellaceae</taxon>
        <taxon>Tulasnella</taxon>
    </lineage>
</organism>
<dbReference type="STRING" id="1051891.A0A0C3LYX3"/>
<gene>
    <name evidence="2" type="ORF">M407DRAFT_24063</name>
</gene>
<evidence type="ECO:0000313" key="2">
    <source>
        <dbReference type="EMBL" id="KIO26617.1"/>
    </source>
</evidence>
<comment type="similarity">
    <text evidence="1">Belongs to the actin family.</text>
</comment>
<dbReference type="PANTHER" id="PTHR11937">
    <property type="entry name" value="ACTIN"/>
    <property type="match status" value="1"/>
</dbReference>
<dbReference type="EMBL" id="KN823021">
    <property type="protein sequence ID" value="KIO26617.1"/>
    <property type="molecule type" value="Genomic_DNA"/>
</dbReference>
<dbReference type="Pfam" id="PF00022">
    <property type="entry name" value="Actin"/>
    <property type="match status" value="1"/>
</dbReference>
<dbReference type="Gene3D" id="3.90.640.10">
    <property type="entry name" value="Actin, Chain A, domain 4"/>
    <property type="match status" value="1"/>
</dbReference>
<evidence type="ECO:0000313" key="3">
    <source>
        <dbReference type="Proteomes" id="UP000054248"/>
    </source>
</evidence>
<proteinExistence type="inferred from homology"/>
<reference evidence="2 3" key="1">
    <citation type="submission" date="2014-04" db="EMBL/GenBank/DDBJ databases">
        <authorList>
            <consortium name="DOE Joint Genome Institute"/>
            <person name="Kuo A."/>
            <person name="Girlanda M."/>
            <person name="Perotto S."/>
            <person name="Kohler A."/>
            <person name="Nagy L.G."/>
            <person name="Floudas D."/>
            <person name="Copeland A."/>
            <person name="Barry K.W."/>
            <person name="Cichocki N."/>
            <person name="Veneault-Fourrey C."/>
            <person name="LaButti K."/>
            <person name="Lindquist E.A."/>
            <person name="Lipzen A."/>
            <person name="Lundell T."/>
            <person name="Morin E."/>
            <person name="Murat C."/>
            <person name="Sun H."/>
            <person name="Tunlid A."/>
            <person name="Henrissat B."/>
            <person name="Grigoriev I.V."/>
            <person name="Hibbett D.S."/>
            <person name="Martin F."/>
            <person name="Nordberg H.P."/>
            <person name="Cantor M.N."/>
            <person name="Hua S.X."/>
        </authorList>
    </citation>
    <scope>NUCLEOTIDE SEQUENCE [LARGE SCALE GENOMIC DNA]</scope>
    <source>
        <strain evidence="2 3">MUT 4182</strain>
    </source>
</reference>
<accession>A0A0C3LYX3</accession>
<reference evidence="3" key="2">
    <citation type="submission" date="2015-01" db="EMBL/GenBank/DDBJ databases">
        <title>Evolutionary Origins and Diversification of the Mycorrhizal Mutualists.</title>
        <authorList>
            <consortium name="DOE Joint Genome Institute"/>
            <consortium name="Mycorrhizal Genomics Consortium"/>
            <person name="Kohler A."/>
            <person name="Kuo A."/>
            <person name="Nagy L.G."/>
            <person name="Floudas D."/>
            <person name="Copeland A."/>
            <person name="Barry K.W."/>
            <person name="Cichocki N."/>
            <person name="Veneault-Fourrey C."/>
            <person name="LaButti K."/>
            <person name="Lindquist E.A."/>
            <person name="Lipzen A."/>
            <person name="Lundell T."/>
            <person name="Morin E."/>
            <person name="Murat C."/>
            <person name="Riley R."/>
            <person name="Ohm R."/>
            <person name="Sun H."/>
            <person name="Tunlid A."/>
            <person name="Henrissat B."/>
            <person name="Grigoriev I.V."/>
            <person name="Hibbett D.S."/>
            <person name="Martin F."/>
        </authorList>
    </citation>
    <scope>NUCLEOTIDE SEQUENCE [LARGE SCALE GENOMIC DNA]</scope>
    <source>
        <strain evidence="3">MUT 4182</strain>
    </source>
</reference>
<name>A0A0C3LYX3_9AGAM</name>
<dbReference type="InterPro" id="IPR004000">
    <property type="entry name" value="Actin"/>
</dbReference>
<dbReference type="OrthoDB" id="5572108at2759"/>
<sequence>MTSANVDIPNGPETLPEAPLRQSQLHIPPAAPFKNAASNYLKHDHQTLWSRNVRNLVKEPPGLVEATPRGSDIIVIHPGSRWIRIGRATDAFPVSVPHVLARKVSSNHKPAPQLIRVLKTNADEDAMDTDEIQEIANPAEVTECITTIRAALRSRMDFYRILYEEDGSNGASEFNEGIQTEEIDGAQDVYKVDWVTGQPDDAFFIGHKVFRLADPADSGYEVRWPMYNNHLNTRYYTSRQEALSDIETMWENIITQELGIPRAKFKNHSAVLVIPDFFDKQTVSHLVDMLLTQLDFKRVCIQQEGLAACVGSGLTTACIVDIGAVKTSVSCVEDGILLSDTRMLLDYGGDDITEFLHDLLKEIKFPYKNIKLNRLYDLHVMDDLKARLCTLSEADVAARAYDFFVRAPGKVTEKYLLKAYDETIVAPMCIFEPKIIDFDSKKKVNPKRWDLSNIDDGDLGSENPTPAMIISTQHLLQPMGEGRPRPNIDVKFEAGKLPLDVAIFNSVRAAGNEKIKKFLQTVVVVGGTSLIPGAVHALESRLQAIAFPLVPNIERLQVLTTHPDVDPRVVAWKGVSIISKLESLSDLWITKSEWDILGMRCLRERSMIDRPTVLM</sequence>
<dbReference type="SUPFAM" id="SSF53067">
    <property type="entry name" value="Actin-like ATPase domain"/>
    <property type="match status" value="2"/>
</dbReference>
<dbReference type="CDD" id="cd10206">
    <property type="entry name" value="ASKHA_NBD_Arp8-like"/>
    <property type="match status" value="1"/>
</dbReference>
<dbReference type="HOGENOM" id="CLU_006974_0_1_1"/>
<dbReference type="Gene3D" id="3.30.420.40">
    <property type="match status" value="2"/>
</dbReference>
<dbReference type="AlphaFoldDB" id="A0A0C3LYX3"/>
<dbReference type="Proteomes" id="UP000054248">
    <property type="component" value="Unassembled WGS sequence"/>
</dbReference>
<evidence type="ECO:0000256" key="1">
    <source>
        <dbReference type="RuleBase" id="RU000487"/>
    </source>
</evidence>
<dbReference type="SMART" id="SM00268">
    <property type="entry name" value="ACTIN"/>
    <property type="match status" value="1"/>
</dbReference>
<dbReference type="InterPro" id="IPR043129">
    <property type="entry name" value="ATPase_NBD"/>
</dbReference>
<keyword evidence="3" id="KW-1185">Reference proteome</keyword>